<name>A0ABM4B1H7_HYDVU</name>
<dbReference type="RefSeq" id="XP_065642649.1">
    <property type="nucleotide sequence ID" value="XM_065786577.1"/>
</dbReference>
<protein>
    <submittedName>
        <fullName evidence="3">Zinc finger MYM-type protein 1-like</fullName>
    </submittedName>
</protein>
<keyword evidence="2" id="KW-1185">Reference proteome</keyword>
<dbReference type="Pfam" id="PF05699">
    <property type="entry name" value="Dimer_Tnp_hAT"/>
    <property type="match status" value="1"/>
</dbReference>
<dbReference type="PANTHER" id="PTHR45749">
    <property type="match status" value="1"/>
</dbReference>
<accession>A0ABM4B1H7</accession>
<proteinExistence type="predicted"/>
<feature type="domain" description="HAT C-terminal dimerisation" evidence="1">
    <location>
        <begin position="412"/>
        <end position="477"/>
    </location>
</feature>
<organism evidence="2 3">
    <name type="scientific">Hydra vulgaris</name>
    <name type="common">Hydra</name>
    <name type="synonym">Hydra attenuata</name>
    <dbReference type="NCBI Taxonomy" id="6087"/>
    <lineage>
        <taxon>Eukaryota</taxon>
        <taxon>Metazoa</taxon>
        <taxon>Cnidaria</taxon>
        <taxon>Hydrozoa</taxon>
        <taxon>Hydroidolina</taxon>
        <taxon>Anthoathecata</taxon>
        <taxon>Aplanulata</taxon>
        <taxon>Hydridae</taxon>
        <taxon>Hydra</taxon>
    </lineage>
</organism>
<dbReference type="GeneID" id="136074272"/>
<dbReference type="Proteomes" id="UP001652625">
    <property type="component" value="Chromosome 01"/>
</dbReference>
<evidence type="ECO:0000313" key="2">
    <source>
        <dbReference type="Proteomes" id="UP001652625"/>
    </source>
</evidence>
<sequence length="559" mass="64034">MDEHLRKIKDNETHVCYLGKDIQNKLIHLLSNAIKQKILTSARDVKYFSIIIDCTPDADHVGQMTMIIRFLVVISNPENDIAATASIKEHFLDFVPLREKNGAVTVKTIIKQLGKMSLSTENLHSQRYDNGRNIRGKNKATAFFDLVQRVFFSASTRRLEVLTRHVSSLTVKPLSETRWESRIDALKPLRYQLGDIYDALAEIANDTNLTGASGNSTRVDARFIANAISSFKFVVSLDVWYDELFEINMTSKQYKLNLKKIKKFLLNRRNEMEFKKILVDTVEIAVSLEIPTLFEPELTRIRKKYKQFTYEGDDEPTQDPKEKFKINFHFAFLGTAIQSVEERFTLIQSIRSLFGFLYDVHSLQSVTSKEVKEHCLNLEKALQHKHSEDIDAVDLCSELKSISRQFSRCTLPLDLLNFILKNNLTDCVPNTVIALKILLTLPVSVASGERSFSKLKLMKIFLRTFMQQARFTGLAYLPSEHDIARNINLTEVLFFAFQHDNLKENIETSKRGSDCVPHIVLQNVIDDEASQTYGVKNDEAIIQLSTIEVTTSIYNEESD</sequence>
<dbReference type="InterPro" id="IPR008906">
    <property type="entry name" value="HATC_C_dom"/>
</dbReference>
<gene>
    <name evidence="3" type="primary">LOC136074272</name>
</gene>
<evidence type="ECO:0000259" key="1">
    <source>
        <dbReference type="Pfam" id="PF05699"/>
    </source>
</evidence>
<evidence type="ECO:0000313" key="3">
    <source>
        <dbReference type="RefSeq" id="XP_065642649.1"/>
    </source>
</evidence>
<reference evidence="2" key="1">
    <citation type="submission" date="2025-05" db="UniProtKB">
        <authorList>
            <consortium name="RefSeq"/>
        </authorList>
    </citation>
    <scope>NUCLEOTIDE SEQUENCE [LARGE SCALE GENOMIC DNA]</scope>
</reference>
<dbReference type="PANTHER" id="PTHR45749:SF35">
    <property type="entry name" value="AC-LIKE TRANSPOSASE-RELATED"/>
    <property type="match status" value="1"/>
</dbReference>
<reference evidence="3" key="2">
    <citation type="submission" date="2025-08" db="UniProtKB">
        <authorList>
            <consortium name="RefSeq"/>
        </authorList>
    </citation>
    <scope>IDENTIFICATION</scope>
</reference>